<reference evidence="2" key="1">
    <citation type="journal article" date="2014" name="Front. Microbiol.">
        <title>High frequency of phylogenetically diverse reductive dehalogenase-homologous genes in deep subseafloor sedimentary metagenomes.</title>
        <authorList>
            <person name="Kawai M."/>
            <person name="Futagami T."/>
            <person name="Toyoda A."/>
            <person name="Takaki Y."/>
            <person name="Nishi S."/>
            <person name="Hori S."/>
            <person name="Arai W."/>
            <person name="Tsubouchi T."/>
            <person name="Morono Y."/>
            <person name="Uchiyama I."/>
            <person name="Ito T."/>
            <person name="Fujiyama A."/>
            <person name="Inagaki F."/>
            <person name="Takami H."/>
        </authorList>
    </citation>
    <scope>NUCLEOTIDE SEQUENCE</scope>
    <source>
        <strain evidence="2">Expedition CK06-06</strain>
    </source>
</reference>
<protein>
    <recommendedName>
        <fullName evidence="1">CO dehydrogenase/acetyl-CoA synthase delta subunit TIM barrel domain-containing protein</fullName>
    </recommendedName>
</protein>
<feature type="non-terminal residue" evidence="2">
    <location>
        <position position="1"/>
    </location>
</feature>
<evidence type="ECO:0000313" key="2">
    <source>
        <dbReference type="EMBL" id="GAI71411.1"/>
    </source>
</evidence>
<comment type="caution">
    <text evidence="2">The sequence shown here is derived from an EMBL/GenBank/DDBJ whole genome shotgun (WGS) entry which is preliminary data.</text>
</comment>
<accession>X1RWW0</accession>
<dbReference type="Pfam" id="PF03599">
    <property type="entry name" value="CdhD"/>
    <property type="match status" value="1"/>
</dbReference>
<dbReference type="InterPro" id="IPR016041">
    <property type="entry name" value="Ac-CoA_synth_d_su_TIM-brl"/>
</dbReference>
<proteinExistence type="predicted"/>
<organism evidence="2">
    <name type="scientific">marine sediment metagenome</name>
    <dbReference type="NCBI Taxonomy" id="412755"/>
    <lineage>
        <taxon>unclassified sequences</taxon>
        <taxon>metagenomes</taxon>
        <taxon>ecological metagenomes</taxon>
    </lineage>
</organism>
<evidence type="ECO:0000259" key="1">
    <source>
        <dbReference type="Pfam" id="PF03599"/>
    </source>
</evidence>
<feature type="non-terminal residue" evidence="2">
    <location>
        <position position="85"/>
    </location>
</feature>
<dbReference type="EMBL" id="BARV01044409">
    <property type="protein sequence ID" value="GAI71411.1"/>
    <property type="molecule type" value="Genomic_DNA"/>
</dbReference>
<gene>
    <name evidence="2" type="ORF">S06H3_65742</name>
</gene>
<dbReference type="AlphaFoldDB" id="X1RWW0"/>
<sequence>ATEENWEQVAELAKANSCAMAVKAPNVEKLAELTTKLADAGIKEMVIDSGSRSLRQAFEDQVIIRSAALAKKFRPLGFPTIVFPC</sequence>
<dbReference type="InterPro" id="IPR011005">
    <property type="entry name" value="Dihydropteroate_synth-like_sf"/>
</dbReference>
<name>X1RWW0_9ZZZZ</name>
<feature type="domain" description="CO dehydrogenase/acetyl-CoA synthase delta subunit TIM barrel" evidence="1">
    <location>
        <begin position="1"/>
        <end position="84"/>
    </location>
</feature>
<dbReference type="Gene3D" id="3.20.20.20">
    <property type="entry name" value="Dihydropteroate synthase-like"/>
    <property type="match status" value="1"/>
</dbReference>